<proteinExistence type="predicted"/>
<organism evidence="2 3">
    <name type="scientific">Anaerocolumna sedimenticola</name>
    <dbReference type="NCBI Taxonomy" id="2696063"/>
    <lineage>
        <taxon>Bacteria</taxon>
        <taxon>Bacillati</taxon>
        <taxon>Bacillota</taxon>
        <taxon>Clostridia</taxon>
        <taxon>Lachnospirales</taxon>
        <taxon>Lachnospiraceae</taxon>
        <taxon>Anaerocolumna</taxon>
    </lineage>
</organism>
<dbReference type="PANTHER" id="PTHR43190:SF3">
    <property type="entry name" value="N-ACETYL-D-GLUCOSAMINE KINASE"/>
    <property type="match status" value="1"/>
</dbReference>
<sequence length="332" mass="35679">MEKKYIIGVDGGGTKTDYLIFTTAGECVDNLRVGSRSHEVLEGGFTEVEEKILEDIKYLLTKNSINISEVSAAAFGLAGIDTPAQLSKIKGILNKTGLNYVVSNDSLLGIKAGCPSGVGICSINGTGTVAAGINESGDILQVGGIGMATGDSAGGHYIASLAVRAVYDYYFRCGSRTILTEKIMKFFEIQDPIELLNAISDKFYSNREMDKTIVTYLFDAANESDAVAVDIVKELANQLAKSVSGCILGLDFKGSPEIVLAGSVWTKSKCPLLLSHFKECIYYYTGKKLEPFPLKVIPAAGAVLWALELAQTHPATKEQRTLIINNKVLKNL</sequence>
<dbReference type="Gene3D" id="3.30.420.40">
    <property type="match status" value="2"/>
</dbReference>
<dbReference type="InterPro" id="IPR043129">
    <property type="entry name" value="ATPase_NBD"/>
</dbReference>
<reference evidence="2 3" key="1">
    <citation type="submission" date="2020-01" db="EMBL/GenBank/DDBJ databases">
        <title>Genome analysis of Anaerocolumna sp. CBA3638.</title>
        <authorList>
            <person name="Kim J."/>
            <person name="Roh S.W."/>
        </authorList>
    </citation>
    <scope>NUCLEOTIDE SEQUENCE [LARGE SCALE GENOMIC DNA]</scope>
    <source>
        <strain evidence="2 3">CBA3638</strain>
    </source>
</reference>
<dbReference type="InterPro" id="IPR052519">
    <property type="entry name" value="Euk-type_GlcNAc_Kinase"/>
</dbReference>
<evidence type="ECO:0000313" key="2">
    <source>
        <dbReference type="EMBL" id="QHQ59743.1"/>
    </source>
</evidence>
<dbReference type="RefSeq" id="WP_161836580.1">
    <property type="nucleotide sequence ID" value="NZ_CP048000.1"/>
</dbReference>
<dbReference type="Proteomes" id="UP000464314">
    <property type="component" value="Chromosome"/>
</dbReference>
<feature type="domain" description="ATPase BadF/BadG/BcrA/BcrD type" evidence="1">
    <location>
        <begin position="7"/>
        <end position="306"/>
    </location>
</feature>
<accession>A0A6P1TH39</accession>
<dbReference type="KEGG" id="anr:Ana3638_02130"/>
<dbReference type="AlphaFoldDB" id="A0A6P1TH39"/>
<dbReference type="InterPro" id="IPR002731">
    <property type="entry name" value="ATPase_BadF"/>
</dbReference>
<dbReference type="SUPFAM" id="SSF53067">
    <property type="entry name" value="Actin-like ATPase domain"/>
    <property type="match status" value="2"/>
</dbReference>
<evidence type="ECO:0000259" key="1">
    <source>
        <dbReference type="Pfam" id="PF01869"/>
    </source>
</evidence>
<dbReference type="Pfam" id="PF01869">
    <property type="entry name" value="BcrAD_BadFG"/>
    <property type="match status" value="1"/>
</dbReference>
<keyword evidence="3" id="KW-1185">Reference proteome</keyword>
<dbReference type="CDD" id="cd24007">
    <property type="entry name" value="ASKHA_NBD_eukNAGK-like"/>
    <property type="match status" value="1"/>
</dbReference>
<dbReference type="GO" id="GO:0016301">
    <property type="term" value="F:kinase activity"/>
    <property type="evidence" value="ECO:0007669"/>
    <property type="project" value="UniProtKB-KW"/>
</dbReference>
<keyword evidence="2" id="KW-0808">Transferase</keyword>
<evidence type="ECO:0000313" key="3">
    <source>
        <dbReference type="Proteomes" id="UP000464314"/>
    </source>
</evidence>
<name>A0A6P1TH39_9FIRM</name>
<gene>
    <name evidence="2" type="ORF">Ana3638_02130</name>
</gene>
<dbReference type="PANTHER" id="PTHR43190">
    <property type="entry name" value="N-ACETYL-D-GLUCOSAMINE KINASE"/>
    <property type="match status" value="1"/>
</dbReference>
<dbReference type="EMBL" id="CP048000">
    <property type="protein sequence ID" value="QHQ59743.1"/>
    <property type="molecule type" value="Genomic_DNA"/>
</dbReference>
<keyword evidence="2" id="KW-0418">Kinase</keyword>
<protein>
    <submittedName>
        <fullName evidence="2">N-acetylglucosamine kinase</fullName>
    </submittedName>
</protein>